<evidence type="ECO:0000256" key="15">
    <source>
        <dbReference type="SAM" id="Phobius"/>
    </source>
</evidence>
<name>A0A0L0SJ33_ALLM3</name>
<dbReference type="GO" id="GO:0006508">
    <property type="term" value="P:proteolysis"/>
    <property type="evidence" value="ECO:0007669"/>
    <property type="project" value="UniProtKB-KW"/>
</dbReference>
<proteinExistence type="inferred from homology"/>
<dbReference type="AlphaFoldDB" id="A0A0L0SJ33"/>
<comment type="cofactor">
    <cofactor evidence="1">
        <name>Zn(2+)</name>
        <dbReference type="ChEBI" id="CHEBI:29105"/>
    </cofactor>
</comment>
<feature type="transmembrane region" description="Helical" evidence="15">
    <location>
        <begin position="483"/>
        <end position="510"/>
    </location>
</feature>
<feature type="transmembrane region" description="Helical" evidence="15">
    <location>
        <begin position="423"/>
        <end position="446"/>
    </location>
</feature>
<dbReference type="Pfam" id="PF04389">
    <property type="entry name" value="Peptidase_M28"/>
    <property type="match status" value="1"/>
</dbReference>
<evidence type="ECO:0000313" key="18">
    <source>
        <dbReference type="Proteomes" id="UP000054350"/>
    </source>
</evidence>
<feature type="domain" description="Peptidase M28" evidence="16">
    <location>
        <begin position="155"/>
        <end position="347"/>
    </location>
</feature>
<evidence type="ECO:0000256" key="1">
    <source>
        <dbReference type="ARBA" id="ARBA00001947"/>
    </source>
</evidence>
<evidence type="ECO:0000256" key="14">
    <source>
        <dbReference type="RuleBase" id="RU361240"/>
    </source>
</evidence>
<evidence type="ECO:0000256" key="7">
    <source>
        <dbReference type="ARBA" id="ARBA00022801"/>
    </source>
</evidence>
<feature type="transmembrane region" description="Helical" evidence="15">
    <location>
        <begin position="43"/>
        <end position="63"/>
    </location>
</feature>
<accession>A0A0L0SJ33</accession>
<keyword evidence="6 14" id="KW-0479">Metal-binding</keyword>
<comment type="subcellular location">
    <subcellularLocation>
        <location evidence="2">Endoplasmic reticulum membrane</location>
        <topology evidence="2">Multi-pass membrane protein</topology>
    </subcellularLocation>
</comment>
<dbReference type="SUPFAM" id="SSF53187">
    <property type="entry name" value="Zn-dependent exopeptidases"/>
    <property type="match status" value="1"/>
</dbReference>
<keyword evidence="18" id="KW-1185">Reference proteome</keyword>
<keyword evidence="7 14" id="KW-0378">Hydrolase</keyword>
<feature type="transmembrane region" description="Helical" evidence="15">
    <location>
        <begin position="452"/>
        <end position="471"/>
    </location>
</feature>
<keyword evidence="9 14" id="KW-0862">Zinc</keyword>
<dbReference type="PANTHER" id="PTHR12147:SF22">
    <property type="entry name" value="ENDOPLASMIC RETICULUM METALLOPEPTIDASE 1"/>
    <property type="match status" value="1"/>
</dbReference>
<keyword evidence="4 14" id="KW-0645">Protease</keyword>
<keyword evidence="11" id="KW-0482">Metalloprotease</keyword>
<keyword evidence="8" id="KW-0256">Endoplasmic reticulum</keyword>
<keyword evidence="12 15" id="KW-0472">Membrane</keyword>
<feature type="transmembrane region" description="Helical" evidence="15">
    <location>
        <begin position="561"/>
        <end position="582"/>
    </location>
</feature>
<evidence type="ECO:0000259" key="16">
    <source>
        <dbReference type="Pfam" id="PF04389"/>
    </source>
</evidence>
<dbReference type="GO" id="GO:0005789">
    <property type="term" value="C:endoplasmic reticulum membrane"/>
    <property type="evidence" value="ECO:0007669"/>
    <property type="project" value="UniProtKB-SubCell"/>
</dbReference>
<dbReference type="GO" id="GO:0008235">
    <property type="term" value="F:metalloexopeptidase activity"/>
    <property type="evidence" value="ECO:0007669"/>
    <property type="project" value="InterPro"/>
</dbReference>
<comment type="similarity">
    <text evidence="3 14">Belongs to the peptidase M28 family.</text>
</comment>
<feature type="transmembrane region" description="Helical" evidence="15">
    <location>
        <begin position="588"/>
        <end position="610"/>
    </location>
</feature>
<keyword evidence="5 15" id="KW-0812">Transmembrane</keyword>
<keyword evidence="10 15" id="KW-1133">Transmembrane helix</keyword>
<evidence type="ECO:0000313" key="17">
    <source>
        <dbReference type="EMBL" id="KNE62482.1"/>
    </source>
</evidence>
<dbReference type="VEuPathDB" id="FungiDB:AMAG_07697"/>
<dbReference type="STRING" id="578462.A0A0L0SJ33"/>
<dbReference type="FunFam" id="3.40.630.10:FF:000008">
    <property type="entry name" value="Endoplasmic reticulum metallopeptidase 1"/>
    <property type="match status" value="1"/>
</dbReference>
<evidence type="ECO:0000256" key="9">
    <source>
        <dbReference type="ARBA" id="ARBA00022833"/>
    </source>
</evidence>
<dbReference type="InterPro" id="IPR007484">
    <property type="entry name" value="Peptidase_M28"/>
</dbReference>
<evidence type="ECO:0000256" key="8">
    <source>
        <dbReference type="ARBA" id="ARBA00022824"/>
    </source>
</evidence>
<dbReference type="EMBL" id="GG745340">
    <property type="protein sequence ID" value="KNE62482.1"/>
    <property type="molecule type" value="Genomic_DNA"/>
</dbReference>
<sequence length="859" mass="95137">MGDKGTKEAPASTRYEDFERDLKKTMDFVASFHPRNMTTAKQMWTLVFWISILGSWMTFYHYLLPEPVPATVKNQFSEERARDHIRAITQNVPDRGVGSYGEEWTIRYILNEIDSVQADPLRLQPMEVAVSHESGQHFFALAGFPIIKTFDNITNIAVRLPCTECVSDKALIINTHFDAVHGISGAADATLPVAVMLDTLRVLVTDSRRIKNSIVFLWNGAEETYQDGSAAFMENSPWFKEVNTLLNLEAVGVAGKAVLFQTKGQTMLKAYHHASIPHGSSLANDLFRSGLILSDTDYGIFMRSPQVKGGLDMALYEHSYLYHTAKDEVDRLPVGTIQHMGQNTLDIVRYIAYEANLQDAEEDTSDDVTYTDLMGLIFFSVPSHVMLAGYLVLAAVAVLTLVKTNSLRSAAADIVNQLRILGMGLLLVLLVAMTVQSSGSVMVWFSEEHFPYLVYGPIALFGLVLGHQMNTRAFGGELMARKSALLLGTIVMVIMAVVGLSSTLIPAVYVVSHLLATLYPPLYYHIAVILPIFIVHPFLIGANNLLVPLTGRMGYDAPTDVVISVVVWLGTVLYFAPMLPLLHRMPLWWQNFVSRFGVGVSMLFFMLLAARSPFTPDTPKRALLLHYYYPQTGVAHLHYIRADPSAYAKDAVEAITSVLGSEPEEDMPLDERFQALQALYPLNEVAHSLHWDTSHLQGKFWVNDDAHLSGAETYAAAYAPRVDGIVAVDHAHNNSRTITIPCAMNAHNAFTVFEIQAEILESSAPVVPGRFGSYYVRHVAGGSAHADPEADGLMGKAPYDPRACDFRMTVAGRDPVPIRVVGNSKFMGQRNYLIRRILPLMPNNTAVWAMDAIHLSTVV</sequence>
<feature type="transmembrane region" description="Helical" evidence="15">
    <location>
        <begin position="522"/>
        <end position="540"/>
    </location>
</feature>
<evidence type="ECO:0000256" key="5">
    <source>
        <dbReference type="ARBA" id="ARBA00022692"/>
    </source>
</evidence>
<evidence type="ECO:0000256" key="11">
    <source>
        <dbReference type="ARBA" id="ARBA00023049"/>
    </source>
</evidence>
<dbReference type="Proteomes" id="UP000054350">
    <property type="component" value="Unassembled WGS sequence"/>
</dbReference>
<evidence type="ECO:0000256" key="2">
    <source>
        <dbReference type="ARBA" id="ARBA00004477"/>
    </source>
</evidence>
<dbReference type="Gene3D" id="3.40.630.10">
    <property type="entry name" value="Zn peptidases"/>
    <property type="match status" value="1"/>
</dbReference>
<dbReference type="InterPro" id="IPR045175">
    <property type="entry name" value="M28_fam"/>
</dbReference>
<organism evidence="17 18">
    <name type="scientific">Allomyces macrogynus (strain ATCC 38327)</name>
    <name type="common">Allomyces javanicus var. macrogynus</name>
    <dbReference type="NCBI Taxonomy" id="578462"/>
    <lineage>
        <taxon>Eukaryota</taxon>
        <taxon>Fungi</taxon>
        <taxon>Fungi incertae sedis</taxon>
        <taxon>Blastocladiomycota</taxon>
        <taxon>Blastocladiomycetes</taxon>
        <taxon>Blastocladiales</taxon>
        <taxon>Blastocladiaceae</taxon>
        <taxon>Allomyces</taxon>
    </lineage>
</organism>
<evidence type="ECO:0000256" key="4">
    <source>
        <dbReference type="ARBA" id="ARBA00022670"/>
    </source>
</evidence>
<gene>
    <name evidence="17" type="ORF">AMAG_07697</name>
</gene>
<keyword evidence="13" id="KW-0325">Glycoprotein</keyword>
<evidence type="ECO:0000256" key="6">
    <source>
        <dbReference type="ARBA" id="ARBA00022723"/>
    </source>
</evidence>
<evidence type="ECO:0000256" key="3">
    <source>
        <dbReference type="ARBA" id="ARBA00010918"/>
    </source>
</evidence>
<evidence type="ECO:0000256" key="12">
    <source>
        <dbReference type="ARBA" id="ARBA00023136"/>
    </source>
</evidence>
<dbReference type="EC" id="3.4.-.-" evidence="14"/>
<protein>
    <recommendedName>
        <fullName evidence="14">Peptide hydrolase</fullName>
        <ecNumber evidence="14">3.4.-.-</ecNumber>
    </recommendedName>
</protein>
<reference evidence="18" key="2">
    <citation type="submission" date="2009-11" db="EMBL/GenBank/DDBJ databases">
        <title>The Genome Sequence of Allomyces macrogynus strain ATCC 38327.</title>
        <authorList>
            <consortium name="The Broad Institute Genome Sequencing Platform"/>
            <person name="Russ C."/>
            <person name="Cuomo C."/>
            <person name="Shea T."/>
            <person name="Young S.K."/>
            <person name="Zeng Q."/>
            <person name="Koehrsen M."/>
            <person name="Haas B."/>
            <person name="Borodovsky M."/>
            <person name="Guigo R."/>
            <person name="Alvarado L."/>
            <person name="Berlin A."/>
            <person name="Borenstein D."/>
            <person name="Chen Z."/>
            <person name="Engels R."/>
            <person name="Freedman E."/>
            <person name="Gellesch M."/>
            <person name="Goldberg J."/>
            <person name="Griggs A."/>
            <person name="Gujja S."/>
            <person name="Heiman D."/>
            <person name="Hepburn T."/>
            <person name="Howarth C."/>
            <person name="Jen D."/>
            <person name="Larson L."/>
            <person name="Lewis B."/>
            <person name="Mehta T."/>
            <person name="Park D."/>
            <person name="Pearson M."/>
            <person name="Roberts A."/>
            <person name="Saif S."/>
            <person name="Shenoy N."/>
            <person name="Sisk P."/>
            <person name="Stolte C."/>
            <person name="Sykes S."/>
            <person name="Walk T."/>
            <person name="White J."/>
            <person name="Yandava C."/>
            <person name="Burger G."/>
            <person name="Gray M.W."/>
            <person name="Holland P.W.H."/>
            <person name="King N."/>
            <person name="Lang F.B.F."/>
            <person name="Roger A.J."/>
            <person name="Ruiz-Trillo I."/>
            <person name="Lander E."/>
            <person name="Nusbaum C."/>
        </authorList>
    </citation>
    <scope>NUCLEOTIDE SEQUENCE [LARGE SCALE GENOMIC DNA]</scope>
    <source>
        <strain evidence="18">ATCC 38327</strain>
    </source>
</reference>
<evidence type="ECO:0000256" key="10">
    <source>
        <dbReference type="ARBA" id="ARBA00022989"/>
    </source>
</evidence>
<feature type="transmembrane region" description="Helical" evidence="15">
    <location>
        <begin position="373"/>
        <end position="402"/>
    </location>
</feature>
<reference evidence="17 18" key="1">
    <citation type="submission" date="2009-11" db="EMBL/GenBank/DDBJ databases">
        <title>Annotation of Allomyces macrogynus ATCC 38327.</title>
        <authorList>
            <consortium name="The Broad Institute Genome Sequencing Platform"/>
            <person name="Russ C."/>
            <person name="Cuomo C."/>
            <person name="Burger G."/>
            <person name="Gray M.W."/>
            <person name="Holland P.W.H."/>
            <person name="King N."/>
            <person name="Lang F.B.F."/>
            <person name="Roger A.J."/>
            <person name="Ruiz-Trillo I."/>
            <person name="Young S.K."/>
            <person name="Zeng Q."/>
            <person name="Gargeya S."/>
            <person name="Fitzgerald M."/>
            <person name="Haas B."/>
            <person name="Abouelleil A."/>
            <person name="Alvarado L."/>
            <person name="Arachchi H.M."/>
            <person name="Berlin A."/>
            <person name="Chapman S.B."/>
            <person name="Gearin G."/>
            <person name="Goldberg J."/>
            <person name="Griggs A."/>
            <person name="Gujja S."/>
            <person name="Hansen M."/>
            <person name="Heiman D."/>
            <person name="Howarth C."/>
            <person name="Larimer J."/>
            <person name="Lui A."/>
            <person name="MacDonald P.J.P."/>
            <person name="McCowen C."/>
            <person name="Montmayeur A."/>
            <person name="Murphy C."/>
            <person name="Neiman D."/>
            <person name="Pearson M."/>
            <person name="Priest M."/>
            <person name="Roberts A."/>
            <person name="Saif S."/>
            <person name="Shea T."/>
            <person name="Sisk P."/>
            <person name="Stolte C."/>
            <person name="Sykes S."/>
            <person name="Wortman J."/>
            <person name="Nusbaum C."/>
            <person name="Birren B."/>
        </authorList>
    </citation>
    <scope>NUCLEOTIDE SEQUENCE [LARGE SCALE GENOMIC DNA]</scope>
    <source>
        <strain evidence="17 18">ATCC 38327</strain>
    </source>
</reference>
<evidence type="ECO:0000256" key="13">
    <source>
        <dbReference type="ARBA" id="ARBA00023180"/>
    </source>
</evidence>
<dbReference type="GO" id="GO:0046872">
    <property type="term" value="F:metal ion binding"/>
    <property type="evidence" value="ECO:0007669"/>
    <property type="project" value="UniProtKB-KW"/>
</dbReference>
<dbReference type="PANTHER" id="PTHR12147">
    <property type="entry name" value="METALLOPEPTIDASE M28 FAMILY MEMBER"/>
    <property type="match status" value="1"/>
</dbReference>
<dbReference type="OrthoDB" id="76293at2759"/>
<dbReference type="eggNOG" id="KOG2194">
    <property type="taxonomic scope" value="Eukaryota"/>
</dbReference>